<dbReference type="InterPro" id="IPR036188">
    <property type="entry name" value="FAD/NAD-bd_sf"/>
</dbReference>
<dbReference type="GO" id="GO:0016614">
    <property type="term" value="F:oxidoreductase activity, acting on CH-OH group of donors"/>
    <property type="evidence" value="ECO:0007669"/>
    <property type="project" value="InterPro"/>
</dbReference>
<dbReference type="SUPFAM" id="SSF51905">
    <property type="entry name" value="FAD/NAD(P)-binding domain"/>
    <property type="match status" value="1"/>
</dbReference>
<evidence type="ECO:0000256" key="1">
    <source>
        <dbReference type="ARBA" id="ARBA00010790"/>
    </source>
</evidence>
<keyword evidence="2" id="KW-0732">Signal</keyword>
<dbReference type="Pfam" id="PF00732">
    <property type="entry name" value="GMC_oxred_N"/>
    <property type="match status" value="1"/>
</dbReference>
<dbReference type="STRING" id="644358.A0A0C4DKK2"/>
<comment type="similarity">
    <text evidence="1">Belongs to the GMC oxidoreductase family.</text>
</comment>
<reference evidence="6" key="5">
    <citation type="submission" date="2015-06" db="UniProtKB">
        <authorList>
            <consortium name="EnsemblFungi"/>
        </authorList>
    </citation>
    <scope>IDENTIFICATION</scope>
    <source>
        <strain evidence="6">ATCC 64411</strain>
    </source>
</reference>
<dbReference type="GO" id="GO:0050660">
    <property type="term" value="F:flavin adenine dinucleotide binding"/>
    <property type="evidence" value="ECO:0007669"/>
    <property type="project" value="InterPro"/>
</dbReference>
<dbReference type="Proteomes" id="UP000011715">
    <property type="component" value="Unassembled WGS sequence"/>
</dbReference>
<dbReference type="VEuPathDB" id="FungiDB:MAPG_00277"/>
<reference evidence="6" key="4">
    <citation type="journal article" date="2015" name="G3 (Bethesda)">
        <title>Genome sequences of three phytopathogenic species of the Magnaporthaceae family of fungi.</title>
        <authorList>
            <person name="Okagaki L.H."/>
            <person name="Nunes C.C."/>
            <person name="Sailsbery J."/>
            <person name="Clay B."/>
            <person name="Brown D."/>
            <person name="John T."/>
            <person name="Oh Y."/>
            <person name="Young N."/>
            <person name="Fitzgerald M."/>
            <person name="Haas B.J."/>
            <person name="Zeng Q."/>
            <person name="Young S."/>
            <person name="Adiconis X."/>
            <person name="Fan L."/>
            <person name="Levin J.Z."/>
            <person name="Mitchell T.K."/>
            <person name="Okubara P.A."/>
            <person name="Farman M.L."/>
            <person name="Kohn L.M."/>
            <person name="Birren B."/>
            <person name="Ma L.-J."/>
            <person name="Dean R.A."/>
        </authorList>
    </citation>
    <scope>NUCLEOTIDE SEQUENCE</scope>
    <source>
        <strain evidence="6">ATCC 64411 / 73-15</strain>
    </source>
</reference>
<evidence type="ECO:0000313" key="5">
    <source>
        <dbReference type="EMBL" id="KLU81183.1"/>
    </source>
</evidence>
<keyword evidence="7" id="KW-1185">Reference proteome</keyword>
<proteinExistence type="inferred from homology"/>
<dbReference type="OMA" id="KGWVKLR"/>
<accession>A0A0C4DKK2</accession>
<dbReference type="Pfam" id="PF05199">
    <property type="entry name" value="GMC_oxred_C"/>
    <property type="match status" value="1"/>
</dbReference>
<feature type="signal peptide" evidence="2">
    <location>
        <begin position="1"/>
        <end position="30"/>
    </location>
</feature>
<dbReference type="PIRSF" id="PIRSF000137">
    <property type="entry name" value="Alcohol_oxidase"/>
    <property type="match status" value="1"/>
</dbReference>
<feature type="domain" description="Glucose-methanol-choline oxidoreductase N-terminal" evidence="3">
    <location>
        <begin position="136"/>
        <end position="190"/>
    </location>
</feature>
<organism evidence="6 7">
    <name type="scientific">Magnaporthiopsis poae (strain ATCC 64411 / 73-15)</name>
    <name type="common">Kentucky bluegrass fungus</name>
    <name type="synonym">Magnaporthe poae</name>
    <dbReference type="NCBI Taxonomy" id="644358"/>
    <lineage>
        <taxon>Eukaryota</taxon>
        <taxon>Fungi</taxon>
        <taxon>Dikarya</taxon>
        <taxon>Ascomycota</taxon>
        <taxon>Pezizomycotina</taxon>
        <taxon>Sordariomycetes</taxon>
        <taxon>Sordariomycetidae</taxon>
        <taxon>Magnaporthales</taxon>
        <taxon>Magnaporthaceae</taxon>
        <taxon>Magnaporthiopsis</taxon>
    </lineage>
</organism>
<reference evidence="7" key="2">
    <citation type="submission" date="2010-05" db="EMBL/GenBank/DDBJ databases">
        <title>The genome sequence of Magnaporthe poae strain ATCC 64411.</title>
        <authorList>
            <person name="Ma L.-J."/>
            <person name="Dead R."/>
            <person name="Young S."/>
            <person name="Zeng Q."/>
            <person name="Koehrsen M."/>
            <person name="Alvarado L."/>
            <person name="Berlin A."/>
            <person name="Chapman S.B."/>
            <person name="Chen Z."/>
            <person name="Freedman E."/>
            <person name="Gellesch M."/>
            <person name="Goldberg J."/>
            <person name="Griggs A."/>
            <person name="Gujja S."/>
            <person name="Heilman E.R."/>
            <person name="Heiman D."/>
            <person name="Hepburn T."/>
            <person name="Howarth C."/>
            <person name="Jen D."/>
            <person name="Larson L."/>
            <person name="Mehta T."/>
            <person name="Neiman D."/>
            <person name="Pearson M."/>
            <person name="Roberts A."/>
            <person name="Saif S."/>
            <person name="Shea T."/>
            <person name="Shenoy N."/>
            <person name="Sisk P."/>
            <person name="Stolte C."/>
            <person name="Sykes S."/>
            <person name="Walk T."/>
            <person name="White J."/>
            <person name="Yandava C."/>
            <person name="Haas B."/>
            <person name="Nusbaum C."/>
            <person name="Birren B."/>
        </authorList>
    </citation>
    <scope>NUCLEOTIDE SEQUENCE [LARGE SCALE GENOMIC DNA]</scope>
    <source>
        <strain evidence="7">ATCC 64411 / 73-15</strain>
    </source>
</reference>
<reference evidence="5" key="1">
    <citation type="submission" date="2010-05" db="EMBL/GenBank/DDBJ databases">
        <title>The Genome Sequence of Magnaporthe poae strain ATCC 64411.</title>
        <authorList>
            <consortium name="The Broad Institute Genome Sequencing Platform"/>
            <consortium name="Broad Institute Genome Sequencing Center for Infectious Disease"/>
            <person name="Ma L.-J."/>
            <person name="Dead R."/>
            <person name="Young S."/>
            <person name="Zeng Q."/>
            <person name="Koehrsen M."/>
            <person name="Alvarado L."/>
            <person name="Berlin A."/>
            <person name="Chapman S.B."/>
            <person name="Chen Z."/>
            <person name="Freedman E."/>
            <person name="Gellesch M."/>
            <person name="Goldberg J."/>
            <person name="Griggs A."/>
            <person name="Gujja S."/>
            <person name="Heilman E.R."/>
            <person name="Heiman D."/>
            <person name="Hepburn T."/>
            <person name="Howarth C."/>
            <person name="Jen D."/>
            <person name="Larson L."/>
            <person name="Mehta T."/>
            <person name="Neiman D."/>
            <person name="Pearson M."/>
            <person name="Roberts A."/>
            <person name="Saif S."/>
            <person name="Shea T."/>
            <person name="Shenoy N."/>
            <person name="Sisk P."/>
            <person name="Stolte C."/>
            <person name="Sykes S."/>
            <person name="Walk T."/>
            <person name="White J."/>
            <person name="Yandava C."/>
            <person name="Haas B."/>
            <person name="Nusbaum C."/>
            <person name="Birren B."/>
        </authorList>
    </citation>
    <scope>NUCLEOTIDE SEQUENCE</scope>
    <source>
        <strain evidence="5">ATCC 64411</strain>
    </source>
</reference>
<dbReference type="PANTHER" id="PTHR11552">
    <property type="entry name" value="GLUCOSE-METHANOL-CHOLINE GMC OXIDOREDUCTASE"/>
    <property type="match status" value="1"/>
</dbReference>
<evidence type="ECO:0000259" key="4">
    <source>
        <dbReference type="Pfam" id="PF05199"/>
    </source>
</evidence>
<dbReference type="EMBL" id="ADBL01000063">
    <property type="status" value="NOT_ANNOTATED_CDS"/>
    <property type="molecule type" value="Genomic_DNA"/>
</dbReference>
<dbReference type="InterPro" id="IPR000172">
    <property type="entry name" value="GMC_OxRdtase_N"/>
</dbReference>
<evidence type="ECO:0000313" key="7">
    <source>
        <dbReference type="Proteomes" id="UP000011715"/>
    </source>
</evidence>
<dbReference type="OrthoDB" id="269227at2759"/>
<dbReference type="Gene3D" id="3.30.410.40">
    <property type="match status" value="1"/>
</dbReference>
<dbReference type="eggNOG" id="KOG1238">
    <property type="taxonomic scope" value="Eukaryota"/>
</dbReference>
<feature type="domain" description="Glucose-methanol-choline oxidoreductase C-terminal" evidence="4">
    <location>
        <begin position="411"/>
        <end position="543"/>
    </location>
</feature>
<protein>
    <submittedName>
        <fullName evidence="5">Choline dehydrogenase</fullName>
    </submittedName>
</protein>
<feature type="chain" id="PRO_5009385062" evidence="2">
    <location>
        <begin position="31"/>
        <end position="569"/>
    </location>
</feature>
<name>A0A0C4DKK2_MAGP6</name>
<dbReference type="EMBL" id="GL876966">
    <property type="protein sequence ID" value="KLU81183.1"/>
    <property type="molecule type" value="Genomic_DNA"/>
</dbReference>
<dbReference type="InterPro" id="IPR007867">
    <property type="entry name" value="GMC_OxRtase_C"/>
</dbReference>
<dbReference type="Pfam" id="PF13450">
    <property type="entry name" value="NAD_binding_8"/>
    <property type="match status" value="1"/>
</dbReference>
<evidence type="ECO:0000259" key="3">
    <source>
        <dbReference type="Pfam" id="PF00732"/>
    </source>
</evidence>
<reference evidence="5" key="3">
    <citation type="submission" date="2011-03" db="EMBL/GenBank/DDBJ databases">
        <title>Annotation of Magnaporthe poae ATCC 64411.</title>
        <authorList>
            <person name="Ma L.-J."/>
            <person name="Dead R."/>
            <person name="Young S.K."/>
            <person name="Zeng Q."/>
            <person name="Gargeya S."/>
            <person name="Fitzgerald M."/>
            <person name="Haas B."/>
            <person name="Abouelleil A."/>
            <person name="Alvarado L."/>
            <person name="Arachchi H.M."/>
            <person name="Berlin A."/>
            <person name="Brown A."/>
            <person name="Chapman S.B."/>
            <person name="Chen Z."/>
            <person name="Dunbar C."/>
            <person name="Freedman E."/>
            <person name="Gearin G."/>
            <person name="Gellesch M."/>
            <person name="Goldberg J."/>
            <person name="Griggs A."/>
            <person name="Gujja S."/>
            <person name="Heiman D."/>
            <person name="Howarth C."/>
            <person name="Larson L."/>
            <person name="Lui A."/>
            <person name="MacDonald P.J.P."/>
            <person name="Mehta T."/>
            <person name="Montmayeur A."/>
            <person name="Murphy C."/>
            <person name="Neiman D."/>
            <person name="Pearson M."/>
            <person name="Priest M."/>
            <person name="Roberts A."/>
            <person name="Saif S."/>
            <person name="Shea T."/>
            <person name="Shenoy N."/>
            <person name="Sisk P."/>
            <person name="Stolte C."/>
            <person name="Sykes S."/>
            <person name="Yandava C."/>
            <person name="Wortman J."/>
            <person name="Nusbaum C."/>
            <person name="Birren B."/>
        </authorList>
    </citation>
    <scope>NUCLEOTIDE SEQUENCE</scope>
    <source>
        <strain evidence="5">ATCC 64411</strain>
    </source>
</reference>
<dbReference type="PANTHER" id="PTHR11552:SF80">
    <property type="entry name" value="GMC OXIDOREDUCTASE"/>
    <property type="match status" value="1"/>
</dbReference>
<dbReference type="Gene3D" id="3.50.50.60">
    <property type="entry name" value="FAD/NAD(P)-binding domain"/>
    <property type="match status" value="2"/>
</dbReference>
<gene>
    <name evidence="5" type="ORF">MAPG_00277</name>
</gene>
<sequence>MLGSSGKRGSLKGLLSTLSLGLLAATPISGAPTASAAAADTYDYVVVGSGPGGGVLAANLAKAGYSVFLLEAGDTSPNPGGGMSYSPSVAWDFFVKHYPDGDPRNNEYSHLTWKTPQGKYWVGRTGAPAGSKLLGVYYPRGATLGGSSMVNAMCTWFPSDSDWNYHYEVTGDESWKAANMRKIFERIEKNNYMPKGTPGHGFDGWFQTQMGTMMQSRNGVPLVGNRIMDMYARDLNLTSPMSSLLVRDPNAVSSTRDQEQSIYGLVNHQYSNGGRYSSRDYIQAESRRAGTKLVVSLRSLATKVLGVGDRAHLESLNITVVKHLPGVGQNLMDNQEMPIVGQGNAGSGIAGVAMVRSKHPAHNNERDMFLMGGPGFLFRGFWPSDNRVGQLPAEPQGVYGVSMVKGSSVNNKGWVKLRTADPQDPPEIVFNHYATGSELDMAAMKDTIAWIRTVYKRVGITPLEPPCKAGPDAQGYCGKEDEEWLHKQTFGHHPTSTNKIGADDDPMAVLDSKFRVRGVAGLRVVDASSFARIPGVFPVVSVFSISQKASDDMLAELAAGKAIKECVAA</sequence>
<evidence type="ECO:0000313" key="6">
    <source>
        <dbReference type="EnsemblFungi" id="MAPG_00277T0"/>
    </source>
</evidence>
<dbReference type="InterPro" id="IPR012132">
    <property type="entry name" value="GMC_OxRdtase"/>
</dbReference>
<evidence type="ECO:0000256" key="2">
    <source>
        <dbReference type="SAM" id="SignalP"/>
    </source>
</evidence>
<dbReference type="SUPFAM" id="SSF54373">
    <property type="entry name" value="FAD-linked reductases, C-terminal domain"/>
    <property type="match status" value="1"/>
</dbReference>
<dbReference type="EMBL" id="ADBL01000062">
    <property type="status" value="NOT_ANNOTATED_CDS"/>
    <property type="molecule type" value="Genomic_DNA"/>
</dbReference>
<dbReference type="AlphaFoldDB" id="A0A0C4DKK2"/>
<dbReference type="EnsemblFungi" id="MAPG_00277T0">
    <property type="protein sequence ID" value="MAPG_00277T0"/>
    <property type="gene ID" value="MAPG_00277"/>
</dbReference>